<dbReference type="AlphaFoldDB" id="A0A2R3QA17"/>
<evidence type="ECO:0000313" key="5">
    <source>
        <dbReference type="EMBL" id="AVO48632.1"/>
    </source>
</evidence>
<feature type="transmembrane region" description="Helical" evidence="4">
    <location>
        <begin position="121"/>
        <end position="141"/>
    </location>
</feature>
<accession>A0A2R3QA17</accession>
<evidence type="ECO:0000313" key="6">
    <source>
        <dbReference type="Proteomes" id="UP000237925"/>
    </source>
</evidence>
<evidence type="ECO:0000256" key="3">
    <source>
        <dbReference type="PROSITE-ProRule" id="PRU00339"/>
    </source>
</evidence>
<feature type="transmembrane region" description="Helical" evidence="4">
    <location>
        <begin position="178"/>
        <end position="204"/>
    </location>
</feature>
<dbReference type="EMBL" id="CP027667">
    <property type="protein sequence ID" value="AVO48632.1"/>
    <property type="molecule type" value="Genomic_DNA"/>
</dbReference>
<feature type="repeat" description="TPR" evidence="3">
    <location>
        <begin position="614"/>
        <end position="647"/>
    </location>
</feature>
<feature type="transmembrane region" description="Helical" evidence="4">
    <location>
        <begin position="362"/>
        <end position="381"/>
    </location>
</feature>
<keyword evidence="1" id="KW-0677">Repeat</keyword>
<feature type="transmembrane region" description="Helical" evidence="4">
    <location>
        <begin position="306"/>
        <end position="327"/>
    </location>
</feature>
<feature type="transmembrane region" description="Helical" evidence="4">
    <location>
        <begin position="334"/>
        <end position="356"/>
    </location>
</feature>
<evidence type="ECO:0000256" key="4">
    <source>
        <dbReference type="SAM" id="Phobius"/>
    </source>
</evidence>
<gene>
    <name evidence="5" type="ORF">C6568_04620</name>
</gene>
<feature type="transmembrane region" description="Helical" evidence="4">
    <location>
        <begin position="265"/>
        <end position="286"/>
    </location>
</feature>
<feature type="transmembrane region" description="Helical" evidence="4">
    <location>
        <begin position="388"/>
        <end position="405"/>
    </location>
</feature>
<dbReference type="PANTHER" id="PTHR44227:SF3">
    <property type="entry name" value="PROTEIN O-MANNOSYL-TRANSFERASE TMTC4"/>
    <property type="match status" value="1"/>
</dbReference>
<dbReference type="InterPro" id="IPR019734">
    <property type="entry name" value="TPR_rpt"/>
</dbReference>
<dbReference type="SUPFAM" id="SSF48452">
    <property type="entry name" value="TPR-like"/>
    <property type="match status" value="1"/>
</dbReference>
<feature type="transmembrane region" description="Helical" evidence="4">
    <location>
        <begin position="9"/>
        <end position="27"/>
    </location>
</feature>
<dbReference type="RefSeq" id="WP_106683112.1">
    <property type="nucleotide sequence ID" value="NZ_CP027667.1"/>
</dbReference>
<keyword evidence="2 3" id="KW-0802">TPR repeat</keyword>
<dbReference type="Proteomes" id="UP000237925">
    <property type="component" value="Chromosome"/>
</dbReference>
<dbReference type="InterPro" id="IPR052346">
    <property type="entry name" value="O-mannosyl-transferase_TMTC"/>
</dbReference>
<feature type="transmembrane region" description="Helical" evidence="4">
    <location>
        <begin position="147"/>
        <end position="166"/>
    </location>
</feature>
<dbReference type="PROSITE" id="PS50005">
    <property type="entry name" value="TPR"/>
    <property type="match status" value="1"/>
</dbReference>
<keyword evidence="4" id="KW-0812">Transmembrane</keyword>
<protein>
    <submittedName>
        <fullName evidence="5">Uncharacterized protein</fullName>
    </submittedName>
</protein>
<keyword evidence="4" id="KW-1133">Transmembrane helix</keyword>
<keyword evidence="4" id="KW-0472">Membrane</keyword>
<feature type="transmembrane region" description="Helical" evidence="4">
    <location>
        <begin position="79"/>
        <end position="100"/>
    </location>
</feature>
<evidence type="ECO:0000256" key="2">
    <source>
        <dbReference type="ARBA" id="ARBA00022803"/>
    </source>
</evidence>
<dbReference type="GO" id="GO:0035269">
    <property type="term" value="P:protein O-linked glycosylation via mannose"/>
    <property type="evidence" value="ECO:0007669"/>
    <property type="project" value="TreeGrafter"/>
</dbReference>
<dbReference type="Gene3D" id="1.25.40.10">
    <property type="entry name" value="Tetratricopeptide repeat domain"/>
    <property type="match status" value="2"/>
</dbReference>
<name>A0A2R3QA17_9BURK</name>
<dbReference type="PANTHER" id="PTHR44227">
    <property type="match status" value="1"/>
</dbReference>
<keyword evidence="6" id="KW-1185">Reference proteome</keyword>
<proteinExistence type="predicted"/>
<dbReference type="GO" id="GO:0030968">
    <property type="term" value="P:endoplasmic reticulum unfolded protein response"/>
    <property type="evidence" value="ECO:0007669"/>
    <property type="project" value="TreeGrafter"/>
</dbReference>
<evidence type="ECO:0000256" key="1">
    <source>
        <dbReference type="ARBA" id="ARBA00022737"/>
    </source>
</evidence>
<sequence length="671" mass="72815">MADASQSRLVYAALLILAVAAVYAPGLNNGLLFDDLRLQDGTIFERYGSLAQFKARMLSYGSFVWVQQLFGEGWWKQRIVNVALHLGVVAALYAFLQALVGTARFPASFEEHEHFARSRTAALRVGVALFALNPVAVYAVAYLTQRSIVMATLLALLACWAFVRGLQTRRWPWFAGALLAYVLAVLAKEYAVMTAALSVPLYLYVRRPTWQQAALIVAGALVLVGAAIAVLLGLYGNLIGNLIDDQSVDFVRQLEAVQPGVGARMYALSILNEAALFFRYGLLWALPNVQWMSIDLRPAFPLSFASPWHLAGALAYVALLLAALWLVVRRSDLWGLAALLLLMPLLLYATEFAVVWVQDPFVLYRSYLWAVALPGLLAIVLTGFRPRSIYIAGIVVGIAFAALATERVLSLRDAGSAWADATEKIDTQAPANAVGRSRAFLNLGSYRLEKGLYAQAERDFATADALGDPRGNARFSIGMALQQQKRHAEALKAFDAAQARGYSGQSLHFQRGESAMAVGDFALAFRSFDAAGRAPTETDEGSDKLLQLIALRRAEAAIGANQFDAAIEGFTELLKQSPGNPRLEMGLGMALVGKGDSRRALALFDQLLARTPTAAAFYGRGMAHRAAGDLAASLKDMDQALRLDPRNAQFRSVREQIAAEAARGGAARPAR</sequence>
<organism evidence="5 6">
    <name type="scientific">Melaminivora suipulveris</name>
    <dbReference type="NCBI Taxonomy" id="2109913"/>
    <lineage>
        <taxon>Bacteria</taxon>
        <taxon>Pseudomonadati</taxon>
        <taxon>Pseudomonadota</taxon>
        <taxon>Betaproteobacteria</taxon>
        <taxon>Burkholderiales</taxon>
        <taxon>Comamonadaceae</taxon>
        <taxon>Melaminivora</taxon>
    </lineage>
</organism>
<dbReference type="Pfam" id="PF13432">
    <property type="entry name" value="TPR_16"/>
    <property type="match status" value="2"/>
</dbReference>
<reference evidence="5 6" key="1">
    <citation type="submission" date="2018-03" db="EMBL/GenBank/DDBJ databases">
        <title>Genome sequencing of Melaminivora sp.</title>
        <authorList>
            <person name="Kim S.-J."/>
            <person name="Heo J."/>
            <person name="Ahn J.-H."/>
            <person name="Kwon S.-W."/>
        </authorList>
    </citation>
    <scope>NUCLEOTIDE SEQUENCE [LARGE SCALE GENOMIC DNA]</scope>
    <source>
        <strain evidence="5 6">SC2-9</strain>
    </source>
</reference>
<dbReference type="SMART" id="SM00028">
    <property type="entry name" value="TPR"/>
    <property type="match status" value="4"/>
</dbReference>
<dbReference type="OrthoDB" id="509324at2"/>
<dbReference type="GO" id="GO:0000030">
    <property type="term" value="F:mannosyltransferase activity"/>
    <property type="evidence" value="ECO:0007669"/>
    <property type="project" value="TreeGrafter"/>
</dbReference>
<feature type="transmembrane region" description="Helical" evidence="4">
    <location>
        <begin position="210"/>
        <end position="235"/>
    </location>
</feature>
<dbReference type="InterPro" id="IPR011990">
    <property type="entry name" value="TPR-like_helical_dom_sf"/>
</dbReference>
<dbReference type="KEGG" id="mela:C6568_04620"/>